<dbReference type="EMBL" id="CP020100">
    <property type="protein sequence ID" value="AQZ93500.1"/>
    <property type="molecule type" value="Genomic_DNA"/>
</dbReference>
<name>A0A1V0B0T9_9GAMM</name>
<dbReference type="SUPFAM" id="SSF52833">
    <property type="entry name" value="Thioredoxin-like"/>
    <property type="match status" value="1"/>
</dbReference>
<evidence type="ECO:0000313" key="2">
    <source>
        <dbReference type="EMBL" id="AQZ93500.1"/>
    </source>
</evidence>
<dbReference type="InterPro" id="IPR004045">
    <property type="entry name" value="Glutathione_S-Trfase_N"/>
</dbReference>
<reference evidence="2 3" key="1">
    <citation type="submission" date="2017-03" db="EMBL/GenBank/DDBJ databases">
        <title>Complete genome sequence of the novel DNRA strain Pseudomonas sp. S-6-2 isolated from Chinese polluted river sediment. Journal of Biotechnology.</title>
        <authorList>
            <person name="Li J."/>
            <person name="Xiang F."/>
            <person name="Wang L."/>
            <person name="Xi L."/>
            <person name="Liu J."/>
        </authorList>
    </citation>
    <scope>NUCLEOTIDE SEQUENCE [LARGE SCALE GENOMIC DNA]</scope>
    <source>
        <strain evidence="2 3">S-6-2</strain>
    </source>
</reference>
<protein>
    <submittedName>
        <fullName evidence="2">Glutathione S-transferase</fullName>
    </submittedName>
</protein>
<dbReference type="RefSeq" id="WP_080048358.1">
    <property type="nucleotide sequence ID" value="NZ_CP020100.1"/>
</dbReference>
<feature type="domain" description="GST N-terminal" evidence="1">
    <location>
        <begin position="2"/>
        <end position="81"/>
    </location>
</feature>
<proteinExistence type="predicted"/>
<dbReference type="GO" id="GO:0016740">
    <property type="term" value="F:transferase activity"/>
    <property type="evidence" value="ECO:0007669"/>
    <property type="project" value="UniProtKB-KW"/>
</dbReference>
<sequence>MTDLILHHYPQSPFAEKARLLLGFKGLSWHSVLIPPVMPKPDLTALTGGYRRTPVLQIGADIYCDTALIARRLEQEKATPALFPEGREAAAAALAQFADQVLFQHAVAINFQPKGLAARFAGMPEEVIKGFVADRQKLFSGGTASRLDTQVALSQWPTLLGRLETQLERNGDYLLGELACIADFAYYHPLWFVASNAAVAEALDGYPAVRAWMQRIADVGHGAHTELSAAEAIGIAQAATPQAVPESTFVSPLGLQVGQAVSVNAVDYGTDPVAGTLVYEDAEQIIIAREDERAGLLHVYFPRFGFALSAA</sequence>
<dbReference type="InterPro" id="IPR036249">
    <property type="entry name" value="Thioredoxin-like_sf"/>
</dbReference>
<dbReference type="Pfam" id="PF13410">
    <property type="entry name" value="GST_C_2"/>
    <property type="match status" value="1"/>
</dbReference>
<dbReference type="Gene3D" id="3.40.30.110">
    <property type="match status" value="2"/>
</dbReference>
<organism evidence="2 3">
    <name type="scientific">Halopseudomonas phragmitis</name>
    <dbReference type="NCBI Taxonomy" id="1931241"/>
    <lineage>
        <taxon>Bacteria</taxon>
        <taxon>Pseudomonadati</taxon>
        <taxon>Pseudomonadota</taxon>
        <taxon>Gammaproteobacteria</taxon>
        <taxon>Pseudomonadales</taxon>
        <taxon>Pseudomonadaceae</taxon>
        <taxon>Halopseudomonas</taxon>
    </lineage>
</organism>
<dbReference type="CDD" id="cd00299">
    <property type="entry name" value="GST_C_family"/>
    <property type="match status" value="1"/>
</dbReference>
<keyword evidence="3" id="KW-1185">Reference proteome</keyword>
<accession>A0A1V0B0T9</accession>
<dbReference type="STRING" id="1931241.BVH74_01395"/>
<dbReference type="PROSITE" id="PS50404">
    <property type="entry name" value="GST_NTER"/>
    <property type="match status" value="1"/>
</dbReference>
<gene>
    <name evidence="2" type="ORF">BVH74_01395</name>
</gene>
<dbReference type="Proteomes" id="UP000243488">
    <property type="component" value="Chromosome"/>
</dbReference>
<dbReference type="SUPFAM" id="SSF47616">
    <property type="entry name" value="GST C-terminal domain-like"/>
    <property type="match status" value="1"/>
</dbReference>
<dbReference type="InterPro" id="IPR036282">
    <property type="entry name" value="Glutathione-S-Trfase_C_sf"/>
</dbReference>
<dbReference type="CDD" id="cd00570">
    <property type="entry name" value="GST_N_family"/>
    <property type="match status" value="1"/>
</dbReference>
<dbReference type="AlphaFoldDB" id="A0A1V0B0T9"/>
<keyword evidence="2" id="KW-0808">Transferase</keyword>
<dbReference type="Pfam" id="PF13417">
    <property type="entry name" value="GST_N_3"/>
    <property type="match status" value="1"/>
</dbReference>
<evidence type="ECO:0000313" key="3">
    <source>
        <dbReference type="Proteomes" id="UP000243488"/>
    </source>
</evidence>
<evidence type="ECO:0000259" key="1">
    <source>
        <dbReference type="PROSITE" id="PS50404"/>
    </source>
</evidence>
<dbReference type="KEGG" id="ppha:BVH74_01395"/>